<dbReference type="InterPro" id="IPR051428">
    <property type="entry name" value="Sphingo_Act-Surfact_Prot"/>
</dbReference>
<keyword evidence="2" id="KW-0964">Secreted</keyword>
<dbReference type="Proteomes" id="UP001642483">
    <property type="component" value="Unassembled WGS sequence"/>
</dbReference>
<evidence type="ECO:0000256" key="3">
    <source>
        <dbReference type="ARBA" id="ARBA00022729"/>
    </source>
</evidence>
<feature type="signal peptide" evidence="7">
    <location>
        <begin position="1"/>
        <end position="19"/>
    </location>
</feature>
<accession>A0ABP0FXJ8</accession>
<feature type="domain" description="Saposin B-type" evidence="8">
    <location>
        <begin position="661"/>
        <end position="742"/>
    </location>
</feature>
<dbReference type="PROSITE" id="PS51110">
    <property type="entry name" value="SAP_A"/>
    <property type="match status" value="1"/>
</dbReference>
<dbReference type="Pfam" id="PF20825">
    <property type="entry name" value="Saposin"/>
    <property type="match status" value="1"/>
</dbReference>
<evidence type="ECO:0000256" key="2">
    <source>
        <dbReference type="ARBA" id="ARBA00022525"/>
    </source>
</evidence>
<dbReference type="SUPFAM" id="SSF47862">
    <property type="entry name" value="Saposin"/>
    <property type="match status" value="13"/>
</dbReference>
<dbReference type="InterPro" id="IPR008138">
    <property type="entry name" value="SapB_2"/>
</dbReference>
<name>A0ABP0FXJ8_CLALP</name>
<dbReference type="InterPro" id="IPR003119">
    <property type="entry name" value="SAP_A"/>
</dbReference>
<dbReference type="InterPro" id="IPR011001">
    <property type="entry name" value="Saposin-like"/>
</dbReference>
<feature type="domain" description="Saposin B-type" evidence="8">
    <location>
        <begin position="1128"/>
        <end position="1209"/>
    </location>
</feature>
<feature type="domain" description="Saposin B-type" evidence="8">
    <location>
        <begin position="189"/>
        <end position="270"/>
    </location>
</feature>
<feature type="domain" description="Saposin B-type" evidence="8">
    <location>
        <begin position="1041"/>
        <end position="1122"/>
    </location>
</feature>
<evidence type="ECO:0000256" key="4">
    <source>
        <dbReference type="ARBA" id="ARBA00022737"/>
    </source>
</evidence>
<sequence length="1423" mass="157115">MRSVLSVLLLSCTLLSVYGRSVFEMDRCSDVSFACKNFNTAKSCGKIQLCKTEYWSRASKNDEFCVLCKDAVEGLASYLKENGTKEKIENALMKICASVPLTQLATECKQVVSEDFDMLYDEIIDLIQNGDLVCGALGLCSSYYNEDDFVQSFVQHLPRLLKDAIKKNQLPVAVPEILPLPAESTDQSEDDSCSDCEAFLKDVQSAVKNNDKIVDEWKKMVKTECDALGSNLDEACKLAVDDFFPKALDALTGNNAPTICSAMMMCGFKKSQSDSNNRCTDCKNFINDWQNYILNNQTIVNDVINNVASFYCLQKPDYLQRECTKYVAIVLRNNLKRIAQKTPDAICSAIDFCDEDDTEEENNIISVAEMVPPVQGDYCTDCTTFMTDLQGVAKNNQSIINDLTDLVKEQCDQLGPELSGLCRLQVPSEFATLLPQFEKADVNTICTTILMCPSSTPAPMPNGDLCSDCTVFFKDWQEIIANNKSKIRSLVDGEIENFCNQIPFFGSECRDSLDKFADEQVDLIIKTDAEQICSTLYLCGAAEDEEVAEEVVADPDETEEENNNISVAEMVPPVQGDYCTDCTTFMKDLQGVAKNNQSIIDDLTDLVKEECDQLGPELSAICKQVPTALHNLLPQFEILDVNTICSAILMCTSSTPAPTPNGDLCSDCTAFTKDWQEIIANNQSTIKQLLSQEISLYCNQIPFFESECRDKLDTVADNLIALLAKNDAEQICSTLYMCGAAVEEEVEEENLLPASQIDETVQDKVSDPVSCAVCRVAVHELDRLLQGNKTEAAVIAALDKVCNIAPVDIRKECQIFIDKYGKDVVDLIINEVESGIICSTLMLCSSQKVGLVQLKKPVVVGASVGCELCMTVIEELDHVLDENSTEEEIVKAVEKVCTILPSQYQGECDLLIEQYGDDIIHLLPSLLDPQAVCSTLGLCTKSKAAVPRKYVGATEQCSLCQYVAKELDKLWKESSTEAEIIDAVQKVCTLIPRGLKTQCDDFIQSAGPTFIKLLSSEIKPNTLCALIKLCPQKVTQVSVEDSETCELCKLVIGELDNYLDENSTEEEIVKAVEKVCTILPSQYQSECDSLIEQYGEEIVSILPGLLDPVKVCSTLGLCSAKTQVSVEDPETCELCKLVIKELDNYLDENSTEEEIVKAVEKVCTILPSQYQSECDSLIEQYGEQIISMLPGLLDPVKVCATLGLCSNKMAASPKSIDVSAECELCQYVAKELDSLLTENSTEEEIINAVDKVCSLLPGDLKSQCNDFIESVGPTLIRLLLNEFTPDSLCAEIKLCPKNVAVSSDVCDICRIAIDFLGKEISSNATEEEIQQTLDGLCDKLPKSIQSECDGIVAQYTPEIVKLVQKTLDPDYVCIHLDLCKNGNKKRPRLGVNPCTYGPSYWCKNEQTAKECNAVTHCKRHVWD</sequence>
<dbReference type="PANTHER" id="PTHR11480:SF3">
    <property type="entry name" value="BCDNA.GH08312"/>
    <property type="match status" value="1"/>
</dbReference>
<dbReference type="PROSITE" id="PS50015">
    <property type="entry name" value="SAP_B"/>
    <property type="match status" value="14"/>
</dbReference>
<organism evidence="10 11">
    <name type="scientific">Clavelina lepadiformis</name>
    <name type="common">Light-bulb sea squirt</name>
    <name type="synonym">Ascidia lepadiformis</name>
    <dbReference type="NCBI Taxonomy" id="159417"/>
    <lineage>
        <taxon>Eukaryota</taxon>
        <taxon>Metazoa</taxon>
        <taxon>Chordata</taxon>
        <taxon>Tunicata</taxon>
        <taxon>Ascidiacea</taxon>
        <taxon>Aplousobranchia</taxon>
        <taxon>Clavelinidae</taxon>
        <taxon>Clavelina</taxon>
    </lineage>
</organism>
<feature type="domain" description="Saposin B-type" evidence="8">
    <location>
        <begin position="767"/>
        <end position="848"/>
    </location>
</feature>
<keyword evidence="6" id="KW-0325">Glycoprotein</keyword>
<feature type="chain" id="PRO_5047361732" evidence="7">
    <location>
        <begin position="20"/>
        <end position="1423"/>
    </location>
</feature>
<dbReference type="PRINTS" id="PR01797">
    <property type="entry name" value="SAPOSIN"/>
</dbReference>
<keyword evidence="3 7" id="KW-0732">Signal</keyword>
<reference evidence="10 11" key="1">
    <citation type="submission" date="2024-02" db="EMBL/GenBank/DDBJ databases">
        <authorList>
            <person name="Daric V."/>
            <person name="Darras S."/>
        </authorList>
    </citation>
    <scope>NUCLEOTIDE SEQUENCE [LARGE SCALE GENOMIC DNA]</scope>
</reference>
<feature type="domain" description="Saposin B-type" evidence="8">
    <location>
        <begin position="1302"/>
        <end position="1383"/>
    </location>
</feature>
<evidence type="ECO:0000313" key="11">
    <source>
        <dbReference type="Proteomes" id="UP001642483"/>
    </source>
</evidence>
<keyword evidence="5" id="KW-1015">Disulfide bond</keyword>
<feature type="domain" description="Saposin B-type" evidence="8">
    <location>
        <begin position="61"/>
        <end position="144"/>
    </location>
</feature>
<dbReference type="InterPro" id="IPR048593">
    <property type="entry name" value="AOAH_Saposin_N"/>
</dbReference>
<feature type="domain" description="Saposin B-type" evidence="8">
    <location>
        <begin position="953"/>
        <end position="1034"/>
    </location>
</feature>
<evidence type="ECO:0000259" key="8">
    <source>
        <dbReference type="PROSITE" id="PS50015"/>
    </source>
</evidence>
<protein>
    <submittedName>
        <fullName evidence="10">Uncharacterized protein</fullName>
    </submittedName>
</protein>
<comment type="subcellular location">
    <subcellularLocation>
        <location evidence="1">Secreted</location>
    </subcellularLocation>
</comment>
<gene>
    <name evidence="10" type="ORF">CVLEPA_LOCUS14246</name>
</gene>
<evidence type="ECO:0000256" key="6">
    <source>
        <dbReference type="ARBA" id="ARBA00023180"/>
    </source>
</evidence>
<proteinExistence type="predicted"/>
<dbReference type="InterPro" id="IPR007856">
    <property type="entry name" value="SapB_1"/>
</dbReference>
<dbReference type="SMART" id="SM00162">
    <property type="entry name" value="SAPA"/>
    <property type="match status" value="2"/>
</dbReference>
<feature type="domain" description="Saposin B-type" evidence="8">
    <location>
        <begin position="862"/>
        <end position="943"/>
    </location>
</feature>
<keyword evidence="11" id="KW-1185">Reference proteome</keyword>
<feature type="domain" description="Saposin B-type" evidence="8">
    <location>
        <begin position="375"/>
        <end position="456"/>
    </location>
</feature>
<evidence type="ECO:0000259" key="9">
    <source>
        <dbReference type="PROSITE" id="PS51110"/>
    </source>
</evidence>
<feature type="domain" description="Saposin B-type" evidence="8">
    <location>
        <begin position="575"/>
        <end position="655"/>
    </location>
</feature>
<dbReference type="PANTHER" id="PTHR11480">
    <property type="entry name" value="SAPOSIN-RELATED"/>
    <property type="match status" value="1"/>
</dbReference>
<dbReference type="InterPro" id="IPR008139">
    <property type="entry name" value="SaposinB_dom"/>
</dbReference>
<dbReference type="InterPro" id="IPR008373">
    <property type="entry name" value="Saposin"/>
</dbReference>
<evidence type="ECO:0000256" key="1">
    <source>
        <dbReference type="ARBA" id="ARBA00004613"/>
    </source>
</evidence>
<feature type="domain" description="Saposin B-type" evidence="8">
    <location>
        <begin position="275"/>
        <end position="357"/>
    </location>
</feature>
<dbReference type="SMART" id="SM00741">
    <property type="entry name" value="SapB"/>
    <property type="match status" value="14"/>
</dbReference>
<dbReference type="Pfam" id="PF03489">
    <property type="entry name" value="SapB_2"/>
    <property type="match status" value="6"/>
</dbReference>
<evidence type="ECO:0000256" key="7">
    <source>
        <dbReference type="SAM" id="SignalP"/>
    </source>
</evidence>
<feature type="domain" description="Saposin B-type" evidence="8">
    <location>
        <begin position="462"/>
        <end position="543"/>
    </location>
</feature>
<feature type="domain" description="Saposin A-type" evidence="9">
    <location>
        <begin position="1387"/>
        <end position="1423"/>
    </location>
</feature>
<dbReference type="Pfam" id="PF02199">
    <property type="entry name" value="SapA"/>
    <property type="match status" value="1"/>
</dbReference>
<evidence type="ECO:0000256" key="5">
    <source>
        <dbReference type="ARBA" id="ARBA00023157"/>
    </source>
</evidence>
<dbReference type="Pfam" id="PF05184">
    <property type="entry name" value="SapB_1"/>
    <property type="match status" value="7"/>
</dbReference>
<dbReference type="Gene3D" id="1.10.225.10">
    <property type="entry name" value="Saposin-like"/>
    <property type="match status" value="14"/>
</dbReference>
<evidence type="ECO:0000313" key="10">
    <source>
        <dbReference type="EMBL" id="CAK8683144.1"/>
    </source>
</evidence>
<comment type="caution">
    <text evidence="10">The sequence shown here is derived from an EMBL/GenBank/DDBJ whole genome shotgun (WGS) entry which is preliminary data.</text>
</comment>
<keyword evidence="4" id="KW-0677">Repeat</keyword>
<dbReference type="EMBL" id="CAWYQH010000096">
    <property type="protein sequence ID" value="CAK8683144.1"/>
    <property type="molecule type" value="Genomic_DNA"/>
</dbReference>
<feature type="domain" description="Saposin B-type" evidence="8">
    <location>
        <begin position="1218"/>
        <end position="1299"/>
    </location>
</feature>